<feature type="transmembrane region" description="Helical" evidence="1">
    <location>
        <begin position="73"/>
        <end position="91"/>
    </location>
</feature>
<evidence type="ECO:0000256" key="1">
    <source>
        <dbReference type="SAM" id="Phobius"/>
    </source>
</evidence>
<comment type="caution">
    <text evidence="2">The sequence shown here is derived from an EMBL/GenBank/DDBJ whole genome shotgun (WGS) entry which is preliminary data.</text>
</comment>
<evidence type="ECO:0000313" key="2">
    <source>
        <dbReference type="EMBL" id="GAA4707149.1"/>
    </source>
</evidence>
<evidence type="ECO:0000313" key="3">
    <source>
        <dbReference type="Proteomes" id="UP001500325"/>
    </source>
</evidence>
<proteinExistence type="predicted"/>
<dbReference type="RefSeq" id="WP_345383657.1">
    <property type="nucleotide sequence ID" value="NZ_BAABIC010000023.1"/>
</dbReference>
<feature type="transmembrane region" description="Helical" evidence="1">
    <location>
        <begin position="48"/>
        <end position="67"/>
    </location>
</feature>
<keyword evidence="1" id="KW-0812">Transmembrane</keyword>
<dbReference type="Pfam" id="PF11239">
    <property type="entry name" value="DUF3040"/>
    <property type="match status" value="1"/>
</dbReference>
<organism evidence="2 3">
    <name type="scientific">Pseudonocardia yuanmonensis</name>
    <dbReference type="NCBI Taxonomy" id="1095914"/>
    <lineage>
        <taxon>Bacteria</taxon>
        <taxon>Bacillati</taxon>
        <taxon>Actinomycetota</taxon>
        <taxon>Actinomycetes</taxon>
        <taxon>Pseudonocardiales</taxon>
        <taxon>Pseudonocardiaceae</taxon>
        <taxon>Pseudonocardia</taxon>
    </lineage>
</organism>
<accession>A0ABP8XGL0</accession>
<keyword evidence="1" id="KW-0472">Membrane</keyword>
<keyword evidence="3" id="KW-1185">Reference proteome</keyword>
<reference evidence="3" key="1">
    <citation type="journal article" date="2019" name="Int. J. Syst. Evol. Microbiol.">
        <title>The Global Catalogue of Microorganisms (GCM) 10K type strain sequencing project: providing services to taxonomists for standard genome sequencing and annotation.</title>
        <authorList>
            <consortium name="The Broad Institute Genomics Platform"/>
            <consortium name="The Broad Institute Genome Sequencing Center for Infectious Disease"/>
            <person name="Wu L."/>
            <person name="Ma J."/>
        </authorList>
    </citation>
    <scope>NUCLEOTIDE SEQUENCE [LARGE SCALE GENOMIC DNA]</scope>
    <source>
        <strain evidence="3">JCM 18055</strain>
    </source>
</reference>
<name>A0ABP8XGL0_9PSEU</name>
<dbReference type="Proteomes" id="UP001500325">
    <property type="component" value="Unassembled WGS sequence"/>
</dbReference>
<evidence type="ECO:0008006" key="4">
    <source>
        <dbReference type="Google" id="ProtNLM"/>
    </source>
</evidence>
<gene>
    <name evidence="2" type="ORF">GCM10023215_54970</name>
</gene>
<protein>
    <recommendedName>
        <fullName evidence="4">DUF3040 family protein</fullName>
    </recommendedName>
</protein>
<sequence>MLNNHERHVLDEVERQLRTDDPEFVTRLGDGQQQLPVRSRTRSCPRQFHFSWPAVGLLVLVVGLLVLGLAGPALLVAALAAFLGWLSAVHIEAPVEAKANKEGTR</sequence>
<dbReference type="InterPro" id="IPR021401">
    <property type="entry name" value="DUF3040"/>
</dbReference>
<keyword evidence="1" id="KW-1133">Transmembrane helix</keyword>
<dbReference type="EMBL" id="BAABIC010000023">
    <property type="protein sequence ID" value="GAA4707149.1"/>
    <property type="molecule type" value="Genomic_DNA"/>
</dbReference>